<keyword evidence="3" id="KW-0813">Transport</keyword>
<dbReference type="Gene3D" id="3.40.190.10">
    <property type="entry name" value="Periplasmic binding protein-like II"/>
    <property type="match status" value="1"/>
</dbReference>
<dbReference type="OrthoDB" id="383712at2"/>
<keyword evidence="3" id="KW-0762">Sugar transport</keyword>
<evidence type="ECO:0000256" key="1">
    <source>
        <dbReference type="SAM" id="MobiDB-lite"/>
    </source>
</evidence>
<evidence type="ECO:0000313" key="4">
    <source>
        <dbReference type="Proteomes" id="UP000184386"/>
    </source>
</evidence>
<dbReference type="Proteomes" id="UP000184386">
    <property type="component" value="Unassembled WGS sequence"/>
</dbReference>
<keyword evidence="2" id="KW-0732">Signal</keyword>
<dbReference type="PROSITE" id="PS51257">
    <property type="entry name" value="PROKAR_LIPOPROTEIN"/>
    <property type="match status" value="1"/>
</dbReference>
<dbReference type="InterPro" id="IPR050490">
    <property type="entry name" value="Bact_solute-bd_prot1"/>
</dbReference>
<accession>A0A1M6TDW5</accession>
<gene>
    <name evidence="3" type="ORF">SAMN02745136_02755</name>
</gene>
<feature type="signal peptide" evidence="2">
    <location>
        <begin position="1"/>
        <end position="23"/>
    </location>
</feature>
<evidence type="ECO:0000313" key="3">
    <source>
        <dbReference type="EMBL" id="SHK55026.1"/>
    </source>
</evidence>
<dbReference type="EMBL" id="FRAC01000013">
    <property type="protein sequence ID" value="SHK55026.1"/>
    <property type="molecule type" value="Genomic_DNA"/>
</dbReference>
<organism evidence="3 4">
    <name type="scientific">Anaerocolumna jejuensis DSM 15929</name>
    <dbReference type="NCBI Taxonomy" id="1121322"/>
    <lineage>
        <taxon>Bacteria</taxon>
        <taxon>Bacillati</taxon>
        <taxon>Bacillota</taxon>
        <taxon>Clostridia</taxon>
        <taxon>Lachnospirales</taxon>
        <taxon>Lachnospiraceae</taxon>
        <taxon>Anaerocolumna</taxon>
    </lineage>
</organism>
<dbReference type="SUPFAM" id="SSF53850">
    <property type="entry name" value="Periplasmic binding protein-like II"/>
    <property type="match status" value="1"/>
</dbReference>
<reference evidence="3 4" key="1">
    <citation type="submission" date="2016-11" db="EMBL/GenBank/DDBJ databases">
        <authorList>
            <person name="Jaros S."/>
            <person name="Januszkiewicz K."/>
            <person name="Wedrychowicz H."/>
        </authorList>
    </citation>
    <scope>NUCLEOTIDE SEQUENCE [LARGE SCALE GENOMIC DNA]</scope>
    <source>
        <strain evidence="3 4">DSM 15929</strain>
    </source>
</reference>
<dbReference type="AlphaFoldDB" id="A0A1M6TDW5"/>
<feature type="chain" id="PRO_5038354165" evidence="2">
    <location>
        <begin position="24"/>
        <end position="479"/>
    </location>
</feature>
<sequence>MKQVKRMALLVILGLSLIFTGCGKTDNAAGNNGSKETNAQASGNTGTAAPTDTVEATKAAEETEAPKEAVEIEFWHALGGTLGDTMTSIINEYNASQSKYVIKPVVIGSYSEIDQKLQAAFAGKNVPALVAGGSHDTFYKKGLVEAFEDYMPEDYNKDDIVGGFMNAAVRDGKMVFAPAYGTSQVLYYNKAVLGEAGYTGDNLASWQKLEAMKDKAVGISTNKNKIEYIWEPMWGSGNMLDAVSSAGGQVISDDGKTVMINASAWVEVLDQFRKWIHEDKTMKIYSGGQGWEYWYKTMDDWVYGKALGYTGSPGDYAIALDAVNKAVKEGYKNEFAVAVQPGWKGNAPKPYFSSLMYYIPKSSNLTDDQKKGAADFVNFATNTKNTAKFSMGTGYVAVRKSVLELPEYKEYLKSNPDADVALKQIDQYAVPEFIDPTGGAIMNALKEAVDRIQIENVPAKKALDEAQKKAQKELDKVNK</sequence>
<name>A0A1M6TDW5_9FIRM</name>
<dbReference type="InterPro" id="IPR006059">
    <property type="entry name" value="SBP"/>
</dbReference>
<feature type="compositionally biased region" description="Polar residues" evidence="1">
    <location>
        <begin position="30"/>
        <end position="50"/>
    </location>
</feature>
<protein>
    <submittedName>
        <fullName evidence="3">Multiple sugar transport system substrate-binding protein</fullName>
    </submittedName>
</protein>
<dbReference type="PANTHER" id="PTHR43649:SF12">
    <property type="entry name" value="DIACETYLCHITOBIOSE BINDING PROTEIN DASA"/>
    <property type="match status" value="1"/>
</dbReference>
<proteinExistence type="predicted"/>
<keyword evidence="4" id="KW-1185">Reference proteome</keyword>
<feature type="region of interest" description="Disordered" evidence="1">
    <location>
        <begin position="30"/>
        <end position="65"/>
    </location>
</feature>
<dbReference type="RefSeq" id="WP_073276860.1">
    <property type="nucleotide sequence ID" value="NZ_FRAC01000013.1"/>
</dbReference>
<evidence type="ECO:0000256" key="2">
    <source>
        <dbReference type="SAM" id="SignalP"/>
    </source>
</evidence>
<dbReference type="STRING" id="1121322.SAMN02745136_02755"/>
<dbReference type="Pfam" id="PF13416">
    <property type="entry name" value="SBP_bac_8"/>
    <property type="match status" value="1"/>
</dbReference>
<dbReference type="PANTHER" id="PTHR43649">
    <property type="entry name" value="ARABINOSE-BINDING PROTEIN-RELATED"/>
    <property type="match status" value="1"/>
</dbReference>